<keyword evidence="1" id="KW-1133">Transmembrane helix</keyword>
<dbReference type="FunFam" id="2.10.220.10:FF:000042">
    <property type="entry name" value="Proprotein convertase subtilisin/kexin type 5"/>
    <property type="match status" value="1"/>
</dbReference>
<dbReference type="InterPro" id="IPR000742">
    <property type="entry name" value="EGF"/>
</dbReference>
<protein>
    <recommendedName>
        <fullName evidence="2">EGF-like domain-containing protein</fullName>
    </recommendedName>
</protein>
<keyword evidence="1" id="KW-0472">Membrane</keyword>
<feature type="domain" description="EGF-like" evidence="2">
    <location>
        <begin position="311"/>
        <end position="341"/>
    </location>
</feature>
<dbReference type="FunFam" id="2.10.220.10:FF:000053">
    <property type="entry name" value="Proprotein convertase subtilisin/kexin type 5"/>
    <property type="match status" value="1"/>
</dbReference>
<feature type="domain" description="EGF-like" evidence="2">
    <location>
        <begin position="232"/>
        <end position="263"/>
    </location>
</feature>
<dbReference type="SMART" id="SM00181">
    <property type="entry name" value="EGF"/>
    <property type="match status" value="10"/>
</dbReference>
<feature type="domain" description="EGF-like" evidence="2">
    <location>
        <begin position="549"/>
        <end position="579"/>
    </location>
</feature>
<dbReference type="InterPro" id="IPR006212">
    <property type="entry name" value="Furin_repeat"/>
</dbReference>
<dbReference type="Ensembl" id="ENSSSCT00015064318.1">
    <property type="protein sequence ID" value="ENSSSCP00015025736.1"/>
    <property type="gene ID" value="ENSSSCG00015048302.1"/>
</dbReference>
<dbReference type="FunFam" id="2.10.220.10:FF:000049">
    <property type="entry name" value="Proprotein convertase subtilisin/kexin type 5"/>
    <property type="match status" value="1"/>
</dbReference>
<dbReference type="Proteomes" id="UP000694726">
    <property type="component" value="Unplaced"/>
</dbReference>
<evidence type="ECO:0000259" key="2">
    <source>
        <dbReference type="SMART" id="SM00181"/>
    </source>
</evidence>
<dbReference type="PANTHER" id="PTHR15332:SF175">
    <property type="entry name" value="PROPROTEIN CONVERTASE SUBTILISIN_KEXIN TYPE 5-LIKE"/>
    <property type="match status" value="1"/>
</dbReference>
<evidence type="ECO:0000256" key="1">
    <source>
        <dbReference type="SAM" id="Phobius"/>
    </source>
</evidence>
<evidence type="ECO:0000313" key="4">
    <source>
        <dbReference type="Proteomes" id="UP000694726"/>
    </source>
</evidence>
<feature type="domain" description="EGF-like" evidence="2">
    <location>
        <begin position="606"/>
        <end position="647"/>
    </location>
</feature>
<dbReference type="FunFam" id="2.10.220.10:FF:000033">
    <property type="entry name" value="Proprotein convertase subtilisin/kexin type 5"/>
    <property type="match status" value="1"/>
</dbReference>
<feature type="domain" description="EGF-like" evidence="2">
    <location>
        <begin position="186"/>
        <end position="231"/>
    </location>
</feature>
<dbReference type="PANTHER" id="PTHR15332">
    <property type="entry name" value="PROPROTEIN CONVERTASE SUBTILISIN_KEXIN TYPE 5-LIKE"/>
    <property type="match status" value="1"/>
</dbReference>
<evidence type="ECO:0000313" key="3">
    <source>
        <dbReference type="Ensembl" id="ENSSSCP00015025736.1"/>
    </source>
</evidence>
<proteinExistence type="predicted"/>
<feature type="domain" description="EGF-like" evidence="2">
    <location>
        <begin position="366"/>
        <end position="407"/>
    </location>
</feature>
<dbReference type="InterPro" id="IPR009030">
    <property type="entry name" value="Growth_fac_rcpt_cys_sf"/>
</dbReference>
<feature type="domain" description="EGF-like" evidence="2">
    <location>
        <begin position="506"/>
        <end position="548"/>
    </location>
</feature>
<feature type="domain" description="EGF-like" evidence="2">
    <location>
        <begin position="102"/>
        <end position="133"/>
    </location>
</feature>
<accession>A0A8D0NZ14</accession>
<organism evidence="3 4">
    <name type="scientific">Sus scrofa</name>
    <name type="common">Pig</name>
    <dbReference type="NCBI Taxonomy" id="9823"/>
    <lineage>
        <taxon>Eukaryota</taxon>
        <taxon>Metazoa</taxon>
        <taxon>Chordata</taxon>
        <taxon>Craniata</taxon>
        <taxon>Vertebrata</taxon>
        <taxon>Euteleostomi</taxon>
        <taxon>Mammalia</taxon>
        <taxon>Eutheria</taxon>
        <taxon>Laurasiatheria</taxon>
        <taxon>Artiodactyla</taxon>
        <taxon>Suina</taxon>
        <taxon>Suidae</taxon>
        <taxon>Sus</taxon>
    </lineage>
</organism>
<feature type="transmembrane region" description="Helical" evidence="1">
    <location>
        <begin position="873"/>
        <end position="893"/>
    </location>
</feature>
<dbReference type="AlphaFoldDB" id="A0A8D0NZ14"/>
<keyword evidence="1" id="KW-0812">Transmembrane</keyword>
<feature type="domain" description="EGF-like" evidence="2">
    <location>
        <begin position="648"/>
        <end position="679"/>
    </location>
</feature>
<dbReference type="SMART" id="SM00261">
    <property type="entry name" value="FU"/>
    <property type="match status" value="17"/>
</dbReference>
<dbReference type="SUPFAM" id="SSF57184">
    <property type="entry name" value="Growth factor receptor domain"/>
    <property type="match status" value="6"/>
</dbReference>
<feature type="domain" description="EGF-like" evidence="2">
    <location>
        <begin position="408"/>
        <end position="438"/>
    </location>
</feature>
<dbReference type="CDD" id="cd00064">
    <property type="entry name" value="FU"/>
    <property type="match status" value="9"/>
</dbReference>
<name>A0A8D0NZ14_PIG</name>
<dbReference type="FunFam" id="2.10.220.10:FF:000035">
    <property type="entry name" value="Proprotein convertase subtilisin/kexin type 5"/>
    <property type="match status" value="1"/>
</dbReference>
<dbReference type="Gene3D" id="2.10.220.10">
    <property type="entry name" value="Hormone Receptor, Insulin-like Growth Factor Receptor 1, Chain A, domain 2"/>
    <property type="match status" value="11"/>
</dbReference>
<sequence>QICEASCAKCQGPTQDDCTGCPVTRILDDGHCVLNCPSGKFALKNRCHLCHSTCRECQGDEPSNCTSCGVDKHGQERFLYWGECRERCPRGHYADEGHTCQPCPDNCELCHSPHFCIRCVHGYFMVPANHTCQKLECRQGEVQDPDYEECMPCEEGCLGCSSGMFKHHCYKTCPEKTYREASGCKACETNCGSCDQNECYWCEEGFFLLGGSCVKNCGPGFYGNPEMGECEPCHQACETCTGLGHNQCSSCRGGLQLLHGTCVRPARTQVEGSFWNETVPSASPSSMKSLLQERRRWKFQIKRDLVRRYQPCHSSCRTCHGSATQCTSCPKGAYLLAQTCVLSCPQGTWPSARSGSCENCTEDCASCSDANLCKKCRTQPDHPLFLHEGRCFTKCPEGFYVEDGTCERCSSSCRTCEGNATNCHSCEGGLVLDQGMCRKTCPERHVAVEGVCKHCPEMCQDCIHETTCKECMPESFLYNDACHQSCPSHFYADARLCVPCHEDCLECSGPSADDCDLCAEASLILYNGQCLEECPEGTYFERATKVCKDCPKSCRSCSSSGICTTCREGLRVNNHGGCVPHTECATVEYWDEEALACKACHAKCFRCTGPSEDQCLTCLRDSLLLNTTCVKDCPEGHYADEDSHRCAPCHSSCRTCEGRHSMQCLSCQPGWFQLGKECLLQCREGFYAENSTQRCERCNRSCKACRGPRPTDCLSCDPFFFLLQSKGQCHSTCPEHYYAEQSTKTCERCHPTCHKCKGQTALDCLSCVWSYHLVGGICTSDCLVGEYRVGEGEKFNCEKCHESCIECKGPGTKNCTVCPANLLLHMDDGRCLACCNASDPADAQECCDCQDTTDECILRASEAKPAGERSKTALFITSSIMLVLLLGAAVIVWRKSQGRVKPAEKAGYLKLADPSKSYSSYKSSHLESTSFEEDQVIEYRDRDYDEDEDDDIVYMGQDGTVYRKFKYGLLDDEDEDELEYDDESYSYQ</sequence>
<dbReference type="FunFam" id="2.10.220.10:FF:000037">
    <property type="entry name" value="Proprotein convertase subtilisin/kexin type 5"/>
    <property type="match status" value="1"/>
</dbReference>
<reference evidence="3" key="1">
    <citation type="submission" date="2025-08" db="UniProtKB">
        <authorList>
            <consortium name="Ensembl"/>
        </authorList>
    </citation>
    <scope>IDENTIFICATION</scope>
</reference>